<dbReference type="EMBL" id="BK032730">
    <property type="protein sequence ID" value="DAF57260.1"/>
    <property type="molecule type" value="Genomic_DNA"/>
</dbReference>
<name>A0A8S5T1M2_9CAUD</name>
<protein>
    <submittedName>
        <fullName evidence="1">Uncharacterized protein</fullName>
    </submittedName>
</protein>
<evidence type="ECO:0000313" key="1">
    <source>
        <dbReference type="EMBL" id="DAF57260.1"/>
    </source>
</evidence>
<proteinExistence type="predicted"/>
<sequence length="270" mass="29561">MLKNLMRLLLSKFYSKKESEAVGHQAMPSVSVITLSPTTSSVTGWAPVYEGIAPTDGYAAIRFTADSDNCIAAAQTTNVNTFSTPQVKGDVLMAACPVAKGQPFGLYAREAHNIACWFTKTIGGGYLSKIFSMFCTGGKLCLNNLSLCLLRNLLRFALNGSAAKDIHQATRRPYLCKKTLGANTWHQQMDTSLLKKTTPKTLQTCLFTRLICTFLALGKTGSDCLFPSARDKKFLTTLTLEREPQAVRQHLHLRSLSELHNYLAKGGALC</sequence>
<reference evidence="1" key="1">
    <citation type="journal article" date="2021" name="Proc. Natl. Acad. Sci. U.S.A.">
        <title>A Catalog of Tens of Thousands of Viruses from Human Metagenomes Reveals Hidden Associations with Chronic Diseases.</title>
        <authorList>
            <person name="Tisza M.J."/>
            <person name="Buck C.B."/>
        </authorList>
    </citation>
    <scope>NUCLEOTIDE SEQUENCE</scope>
    <source>
        <strain evidence="1">Ct5ra14</strain>
    </source>
</reference>
<accession>A0A8S5T1M2</accession>
<organism evidence="1">
    <name type="scientific">Myoviridae sp. ct5ra14</name>
    <dbReference type="NCBI Taxonomy" id="2827659"/>
    <lineage>
        <taxon>Viruses</taxon>
        <taxon>Duplodnaviria</taxon>
        <taxon>Heunggongvirae</taxon>
        <taxon>Uroviricota</taxon>
        <taxon>Caudoviricetes</taxon>
    </lineage>
</organism>